<dbReference type="Pfam" id="PF04203">
    <property type="entry name" value="Sortase"/>
    <property type="match status" value="1"/>
</dbReference>
<keyword evidence="1" id="KW-0378">Hydrolase</keyword>
<dbReference type="SUPFAM" id="SSF63817">
    <property type="entry name" value="Sortase"/>
    <property type="match status" value="1"/>
</dbReference>
<evidence type="ECO:0000313" key="3">
    <source>
        <dbReference type="EMBL" id="SHG03601.1"/>
    </source>
</evidence>
<keyword evidence="2" id="KW-0472">Membrane</keyword>
<dbReference type="RefSeq" id="WP_143168018.1">
    <property type="nucleotide sequence ID" value="NZ_FQVU01000002.1"/>
</dbReference>
<name>A0A1M5GJA4_9ACTN</name>
<sequence>MKHSSSAVLRRVGVVPLACVIGAVLIVAIAGIAWNTSPYYGRDDRVAAAAPDTAPVPSVTGTYRAALAPTRIDIPRLKATARIVEVATSPDGELEIPKNPKIVGWWSPGAKPGARKGTAVLSSHINYAGVTGTFASIGKLHKDDVVDVYGKYNARKTKVRFRVTAVRTYHKTALPYRQIFDQKIAGRIALVTCGGPFDAATGNYLDNIVVYGVAT</sequence>
<dbReference type="CDD" id="cd05829">
    <property type="entry name" value="Sortase_F"/>
    <property type="match status" value="1"/>
</dbReference>
<dbReference type="EMBL" id="FQVU01000002">
    <property type="protein sequence ID" value="SHG03601.1"/>
    <property type="molecule type" value="Genomic_DNA"/>
</dbReference>
<dbReference type="OrthoDB" id="525039at2"/>
<dbReference type="Gene3D" id="2.40.260.10">
    <property type="entry name" value="Sortase"/>
    <property type="match status" value="1"/>
</dbReference>
<keyword evidence="4" id="KW-1185">Reference proteome</keyword>
<keyword evidence="2" id="KW-1133">Transmembrane helix</keyword>
<gene>
    <name evidence="3" type="ORF">SAMN05443575_1191</name>
</gene>
<dbReference type="Proteomes" id="UP000186132">
    <property type="component" value="Unassembled WGS sequence"/>
</dbReference>
<evidence type="ECO:0000256" key="2">
    <source>
        <dbReference type="SAM" id="Phobius"/>
    </source>
</evidence>
<keyword evidence="2" id="KW-0812">Transmembrane</keyword>
<feature type="transmembrane region" description="Helical" evidence="2">
    <location>
        <begin position="12"/>
        <end position="34"/>
    </location>
</feature>
<dbReference type="InterPro" id="IPR005754">
    <property type="entry name" value="Sortase"/>
</dbReference>
<proteinExistence type="predicted"/>
<dbReference type="AlphaFoldDB" id="A0A1M5GJA4"/>
<dbReference type="STRING" id="1206085.SAMN05443575_1191"/>
<dbReference type="GO" id="GO:0016787">
    <property type="term" value="F:hydrolase activity"/>
    <property type="evidence" value="ECO:0007669"/>
    <property type="project" value="UniProtKB-KW"/>
</dbReference>
<dbReference type="InterPro" id="IPR042001">
    <property type="entry name" value="Sortase_F"/>
</dbReference>
<protein>
    <submittedName>
        <fullName evidence="3">Sortase family protein</fullName>
    </submittedName>
</protein>
<dbReference type="InterPro" id="IPR023365">
    <property type="entry name" value="Sortase_dom-sf"/>
</dbReference>
<reference evidence="4" key="1">
    <citation type="submission" date="2016-11" db="EMBL/GenBank/DDBJ databases">
        <authorList>
            <person name="Varghese N."/>
            <person name="Submissions S."/>
        </authorList>
    </citation>
    <scope>NUCLEOTIDE SEQUENCE [LARGE SCALE GENOMIC DNA]</scope>
    <source>
        <strain evidence="4">DSM 45627</strain>
    </source>
</reference>
<evidence type="ECO:0000313" key="4">
    <source>
        <dbReference type="Proteomes" id="UP000186132"/>
    </source>
</evidence>
<organism evidence="3 4">
    <name type="scientific">Jatrophihabitans endophyticus</name>
    <dbReference type="NCBI Taxonomy" id="1206085"/>
    <lineage>
        <taxon>Bacteria</taxon>
        <taxon>Bacillati</taxon>
        <taxon>Actinomycetota</taxon>
        <taxon>Actinomycetes</taxon>
        <taxon>Jatrophihabitantales</taxon>
        <taxon>Jatrophihabitantaceae</taxon>
        <taxon>Jatrophihabitans</taxon>
    </lineage>
</organism>
<evidence type="ECO:0000256" key="1">
    <source>
        <dbReference type="ARBA" id="ARBA00022801"/>
    </source>
</evidence>
<accession>A0A1M5GJA4</accession>